<dbReference type="AlphaFoldDB" id="A0A9Q0G0T9"/>
<dbReference type="EMBL" id="JAKUCV010002756">
    <property type="protein sequence ID" value="KAJ4841518.1"/>
    <property type="molecule type" value="Genomic_DNA"/>
</dbReference>
<feature type="non-terminal residue" evidence="2">
    <location>
        <position position="70"/>
    </location>
</feature>
<dbReference type="Proteomes" id="UP001141552">
    <property type="component" value="Unassembled WGS sequence"/>
</dbReference>
<proteinExistence type="predicted"/>
<reference evidence="2" key="2">
    <citation type="journal article" date="2023" name="Plants (Basel)">
        <title>Annotation of the Turnera subulata (Passifloraceae) Draft Genome Reveals the S-Locus Evolved after the Divergence of Turneroideae from Passifloroideae in a Stepwise Manner.</title>
        <authorList>
            <person name="Henning P.M."/>
            <person name="Roalson E.H."/>
            <person name="Mir W."/>
            <person name="McCubbin A.G."/>
            <person name="Shore J.S."/>
        </authorList>
    </citation>
    <scope>NUCLEOTIDE SEQUENCE</scope>
    <source>
        <strain evidence="2">F60SS</strain>
    </source>
</reference>
<evidence type="ECO:0000256" key="1">
    <source>
        <dbReference type="SAM" id="Phobius"/>
    </source>
</evidence>
<accession>A0A9Q0G0T9</accession>
<name>A0A9Q0G0T9_9ROSI</name>
<keyword evidence="3" id="KW-1185">Reference proteome</keyword>
<protein>
    <submittedName>
        <fullName evidence="2">Uncharacterized protein</fullName>
    </submittedName>
</protein>
<evidence type="ECO:0000313" key="3">
    <source>
        <dbReference type="Proteomes" id="UP001141552"/>
    </source>
</evidence>
<sequence length="70" mass="7982">RIVDLNQKRVVDYVVCSLGTVEETIGVEKTMGDDKDGDERWRRKMVGTMVAGLGEKMVRVGLFLFLFLFN</sequence>
<organism evidence="2 3">
    <name type="scientific">Turnera subulata</name>
    <dbReference type="NCBI Taxonomy" id="218843"/>
    <lineage>
        <taxon>Eukaryota</taxon>
        <taxon>Viridiplantae</taxon>
        <taxon>Streptophyta</taxon>
        <taxon>Embryophyta</taxon>
        <taxon>Tracheophyta</taxon>
        <taxon>Spermatophyta</taxon>
        <taxon>Magnoliopsida</taxon>
        <taxon>eudicotyledons</taxon>
        <taxon>Gunneridae</taxon>
        <taxon>Pentapetalae</taxon>
        <taxon>rosids</taxon>
        <taxon>fabids</taxon>
        <taxon>Malpighiales</taxon>
        <taxon>Passifloraceae</taxon>
        <taxon>Turnera</taxon>
    </lineage>
</organism>
<gene>
    <name evidence="2" type="ORF">Tsubulata_012674</name>
</gene>
<keyword evidence="1" id="KW-0812">Transmembrane</keyword>
<evidence type="ECO:0000313" key="2">
    <source>
        <dbReference type="EMBL" id="KAJ4841518.1"/>
    </source>
</evidence>
<keyword evidence="1" id="KW-1133">Transmembrane helix</keyword>
<keyword evidence="1" id="KW-0472">Membrane</keyword>
<feature type="transmembrane region" description="Helical" evidence="1">
    <location>
        <begin position="45"/>
        <end position="69"/>
    </location>
</feature>
<reference evidence="2" key="1">
    <citation type="submission" date="2022-02" db="EMBL/GenBank/DDBJ databases">
        <authorList>
            <person name="Henning P.M."/>
            <person name="McCubbin A.G."/>
            <person name="Shore J.S."/>
        </authorList>
    </citation>
    <scope>NUCLEOTIDE SEQUENCE</scope>
    <source>
        <strain evidence="2">F60SS</strain>
        <tissue evidence="2">Leaves</tissue>
    </source>
</reference>
<comment type="caution">
    <text evidence="2">The sequence shown here is derived from an EMBL/GenBank/DDBJ whole genome shotgun (WGS) entry which is preliminary data.</text>
</comment>